<keyword evidence="2" id="KW-0732">Signal</keyword>
<dbReference type="GO" id="GO:0005975">
    <property type="term" value="P:carbohydrate metabolic process"/>
    <property type="evidence" value="ECO:0007669"/>
    <property type="project" value="InterPro"/>
</dbReference>
<dbReference type="InterPro" id="IPR000757">
    <property type="entry name" value="Beta-glucanase-like"/>
</dbReference>
<organism evidence="7 8">
    <name type="scientific">Polaribacter reichenbachii</name>
    <dbReference type="NCBI Taxonomy" id="996801"/>
    <lineage>
        <taxon>Bacteria</taxon>
        <taxon>Pseudomonadati</taxon>
        <taxon>Bacteroidota</taxon>
        <taxon>Flavobacteriia</taxon>
        <taxon>Flavobacteriales</taxon>
        <taxon>Flavobacteriaceae</taxon>
    </lineage>
</organism>
<dbReference type="RefSeq" id="WP_068361751.1">
    <property type="nucleotide sequence ID" value="NZ_CP019337.1"/>
</dbReference>
<proteinExistence type="inferred from homology"/>
<dbReference type="STRING" id="996801.BW723_04400"/>
<keyword evidence="3" id="KW-0378">Hydrolase</keyword>
<reference evidence="8" key="1">
    <citation type="submission" date="2016-02" db="EMBL/GenBank/DDBJ databases">
        <title>Paenibacillus sp. LPB0068, isolated from Crassostrea gigas.</title>
        <authorList>
            <person name="Shin S.-K."/>
            <person name="Yi H."/>
        </authorList>
    </citation>
    <scope>NUCLEOTIDE SEQUENCE [LARGE SCALE GENOMIC DNA]</scope>
    <source>
        <strain evidence="8">KCTC 23969</strain>
    </source>
</reference>
<sequence>MRTKIQTVLIIGFLFTTLINAQIEAPKGKKWTTIEHLSDEFNGNKLNKNKWIADPEGHPDFDWIGRPPALFKESSININKGFLEIEVGKLNKTFTSNKYKKPAIYNYYGGIIRATKPISYGHYFEAKFKMSKTEMGGGFWIMSRNKCDFKHEIDITESVGSISALTEEWGKKWNKIMHSNTIHRQTSCNEAKRSQGVMFPEVKNSEKYYTYGCWWKSPTELLFYLDGKHVYTVNPPVDFDQELFLHFSIESYDWNPIPADGGKVASASKEDRTAYIDYIRTYKQENKN</sequence>
<feature type="domain" description="GH16" evidence="6">
    <location>
        <begin position="27"/>
        <end position="287"/>
    </location>
</feature>
<accession>A0A1B8TV03</accession>
<evidence type="ECO:0000256" key="3">
    <source>
        <dbReference type="ARBA" id="ARBA00022801"/>
    </source>
</evidence>
<comment type="similarity">
    <text evidence="1">Belongs to the glycosyl hydrolase 16 family.</text>
</comment>
<evidence type="ECO:0000256" key="2">
    <source>
        <dbReference type="ARBA" id="ARBA00022729"/>
    </source>
</evidence>
<evidence type="ECO:0000256" key="1">
    <source>
        <dbReference type="ARBA" id="ARBA00006865"/>
    </source>
</evidence>
<evidence type="ECO:0000256" key="4">
    <source>
        <dbReference type="ARBA" id="ARBA00023295"/>
    </source>
</evidence>
<dbReference type="InterPro" id="IPR016287">
    <property type="entry name" value="Beta_agarase"/>
</dbReference>
<evidence type="ECO:0000259" key="6">
    <source>
        <dbReference type="PROSITE" id="PS51762"/>
    </source>
</evidence>
<feature type="active site" description="Nucleophile" evidence="5">
    <location>
        <position position="152"/>
    </location>
</feature>
<dbReference type="AlphaFoldDB" id="A0A1B8TV03"/>
<keyword evidence="4" id="KW-0326">Glycosidase</keyword>
<dbReference type="OrthoDB" id="973752at2"/>
<name>A0A1B8TV03_9FLAO</name>
<evidence type="ECO:0000313" key="8">
    <source>
        <dbReference type="Proteomes" id="UP000092612"/>
    </source>
</evidence>
<dbReference type="PIRSF" id="PIRSF001097">
    <property type="entry name" value="Agarase"/>
    <property type="match status" value="1"/>
</dbReference>
<dbReference type="Proteomes" id="UP000092612">
    <property type="component" value="Unassembled WGS sequence"/>
</dbReference>
<dbReference type="EMBL" id="LSFL01000035">
    <property type="protein sequence ID" value="OBY63402.1"/>
    <property type="molecule type" value="Genomic_DNA"/>
</dbReference>
<protein>
    <recommendedName>
        <fullName evidence="6">GH16 domain-containing protein</fullName>
    </recommendedName>
</protein>
<feature type="active site" description="Proton donor" evidence="5">
    <location>
        <position position="157"/>
    </location>
</feature>
<evidence type="ECO:0000313" key="7">
    <source>
        <dbReference type="EMBL" id="OBY63402.1"/>
    </source>
</evidence>
<dbReference type="PROSITE" id="PS51762">
    <property type="entry name" value="GH16_2"/>
    <property type="match status" value="1"/>
</dbReference>
<dbReference type="SUPFAM" id="SSF49899">
    <property type="entry name" value="Concanavalin A-like lectins/glucanases"/>
    <property type="match status" value="1"/>
</dbReference>
<dbReference type="Gene3D" id="2.60.120.200">
    <property type="match status" value="1"/>
</dbReference>
<dbReference type="GO" id="GO:0033916">
    <property type="term" value="F:beta-agarase activity"/>
    <property type="evidence" value="ECO:0007669"/>
    <property type="project" value="InterPro"/>
</dbReference>
<gene>
    <name evidence="7" type="ORF">LPB301_11310</name>
</gene>
<keyword evidence="8" id="KW-1185">Reference proteome</keyword>
<dbReference type="InterPro" id="IPR013320">
    <property type="entry name" value="ConA-like_dom_sf"/>
</dbReference>
<evidence type="ECO:0000256" key="5">
    <source>
        <dbReference type="PIRSR" id="PIRSR001097-50"/>
    </source>
</evidence>
<comment type="caution">
    <text evidence="7">The sequence shown here is derived from an EMBL/GenBank/DDBJ whole genome shotgun (WGS) entry which is preliminary data.</text>
</comment>
<dbReference type="KEGG" id="prn:BW723_04400"/>